<name>A0ABW7AJN4_9ACTN</name>
<organism evidence="1 2">
    <name type="scientific">Nonomuraea marmarensis</name>
    <dbReference type="NCBI Taxonomy" id="3351344"/>
    <lineage>
        <taxon>Bacteria</taxon>
        <taxon>Bacillati</taxon>
        <taxon>Actinomycetota</taxon>
        <taxon>Actinomycetes</taxon>
        <taxon>Streptosporangiales</taxon>
        <taxon>Streptosporangiaceae</taxon>
        <taxon>Nonomuraea</taxon>
    </lineage>
</organism>
<reference evidence="1 2" key="1">
    <citation type="submission" date="2024-10" db="EMBL/GenBank/DDBJ databases">
        <authorList>
            <person name="Topkara A.R."/>
            <person name="Saygin H."/>
        </authorList>
    </citation>
    <scope>NUCLEOTIDE SEQUENCE [LARGE SCALE GENOMIC DNA]</scope>
    <source>
        <strain evidence="1 2">M3C6</strain>
    </source>
</reference>
<keyword evidence="2" id="KW-1185">Reference proteome</keyword>
<dbReference type="EMBL" id="JBICRM010000015">
    <property type="protein sequence ID" value="MFG1706477.1"/>
    <property type="molecule type" value="Genomic_DNA"/>
</dbReference>
<proteinExistence type="predicted"/>
<comment type="caution">
    <text evidence="1">The sequence shown here is derived from an EMBL/GenBank/DDBJ whole genome shotgun (WGS) entry which is preliminary data.</text>
</comment>
<dbReference type="Proteomes" id="UP001603978">
    <property type="component" value="Unassembled WGS sequence"/>
</dbReference>
<protein>
    <submittedName>
        <fullName evidence="1">Uncharacterized protein</fullName>
    </submittedName>
</protein>
<gene>
    <name evidence="1" type="ORF">ACFLIM_25110</name>
</gene>
<evidence type="ECO:0000313" key="2">
    <source>
        <dbReference type="Proteomes" id="UP001603978"/>
    </source>
</evidence>
<sequence length="75" mass="8229">MPSHSATVRHFVGKENVLRINPTVPTGAVALDKIDIQTLYGLAGHVSRDASPAVHRRFCDHSAPVFAPYYSAREE</sequence>
<dbReference type="RefSeq" id="WP_393169357.1">
    <property type="nucleotide sequence ID" value="NZ_JBICRM010000015.1"/>
</dbReference>
<accession>A0ABW7AJN4</accession>
<evidence type="ECO:0000313" key="1">
    <source>
        <dbReference type="EMBL" id="MFG1706477.1"/>
    </source>
</evidence>